<evidence type="ECO:0000259" key="5">
    <source>
        <dbReference type="PROSITE" id="PS50977"/>
    </source>
</evidence>
<comment type="caution">
    <text evidence="6">The sequence shown here is derived from an EMBL/GenBank/DDBJ whole genome shotgun (WGS) entry which is preliminary data.</text>
</comment>
<keyword evidence="2 4" id="KW-0238">DNA-binding</keyword>
<dbReference type="InterPro" id="IPR050109">
    <property type="entry name" value="HTH-type_TetR-like_transc_reg"/>
</dbReference>
<gene>
    <name evidence="6" type="ORF">ACFQ34_33085</name>
</gene>
<evidence type="ECO:0000313" key="7">
    <source>
        <dbReference type="Proteomes" id="UP001597182"/>
    </source>
</evidence>
<feature type="domain" description="HTH tetR-type" evidence="5">
    <location>
        <begin position="17"/>
        <end position="77"/>
    </location>
</feature>
<evidence type="ECO:0000313" key="6">
    <source>
        <dbReference type="EMBL" id="MFD1238139.1"/>
    </source>
</evidence>
<dbReference type="PROSITE" id="PS50977">
    <property type="entry name" value="HTH_TETR_2"/>
    <property type="match status" value="1"/>
</dbReference>
<evidence type="ECO:0000256" key="1">
    <source>
        <dbReference type="ARBA" id="ARBA00023015"/>
    </source>
</evidence>
<dbReference type="EMBL" id="JBHTMB010000337">
    <property type="protein sequence ID" value="MFD1238139.1"/>
    <property type="molecule type" value="Genomic_DNA"/>
</dbReference>
<dbReference type="InterPro" id="IPR001647">
    <property type="entry name" value="HTH_TetR"/>
</dbReference>
<keyword evidence="7" id="KW-1185">Reference proteome</keyword>
<organism evidence="6 7">
    <name type="scientific">Pseudonocardia benzenivorans</name>
    <dbReference type="NCBI Taxonomy" id="228005"/>
    <lineage>
        <taxon>Bacteria</taxon>
        <taxon>Bacillati</taxon>
        <taxon>Actinomycetota</taxon>
        <taxon>Actinomycetes</taxon>
        <taxon>Pseudonocardiales</taxon>
        <taxon>Pseudonocardiaceae</taxon>
        <taxon>Pseudonocardia</taxon>
    </lineage>
</organism>
<evidence type="ECO:0000256" key="3">
    <source>
        <dbReference type="ARBA" id="ARBA00023163"/>
    </source>
</evidence>
<keyword evidence="1" id="KW-0805">Transcription regulation</keyword>
<proteinExistence type="predicted"/>
<dbReference type="RefSeq" id="WP_103380038.1">
    <property type="nucleotide sequence ID" value="NZ_BAABKS010000053.1"/>
</dbReference>
<evidence type="ECO:0000256" key="4">
    <source>
        <dbReference type="PROSITE-ProRule" id="PRU00335"/>
    </source>
</evidence>
<feature type="DNA-binding region" description="H-T-H motif" evidence="4">
    <location>
        <begin position="40"/>
        <end position="59"/>
    </location>
</feature>
<protein>
    <submittedName>
        <fullName evidence="6">TetR/AcrR family transcriptional regulator</fullName>
    </submittedName>
</protein>
<sequence length="204" mass="22042">MKETRQYRQAARADAASRNTERILGAALELFIERPYDQITLAAVAQRAGVGLQTLIRRVGTKDGLAEAVGAWIAPQVAEDLGTPPGPDPARVAAAFRRHYQRWAAVLDRNLTQQDSSPALAANAEGGRRAHREWIEEAFAEPLAALAEPVRSTLRARLVAVTGVELWLVLTAHEGLTAGQAEDTIAMLVRAALAAPDADRKQEP</sequence>
<keyword evidence="3" id="KW-0804">Transcription</keyword>
<dbReference type="Pfam" id="PF00440">
    <property type="entry name" value="TetR_N"/>
    <property type="match status" value="1"/>
</dbReference>
<name>A0ABW3VUU4_9PSEU</name>
<dbReference type="Proteomes" id="UP001597182">
    <property type="component" value="Unassembled WGS sequence"/>
</dbReference>
<dbReference type="InterPro" id="IPR009057">
    <property type="entry name" value="Homeodomain-like_sf"/>
</dbReference>
<dbReference type="PANTHER" id="PTHR30055:SF234">
    <property type="entry name" value="HTH-TYPE TRANSCRIPTIONAL REGULATOR BETI"/>
    <property type="match status" value="1"/>
</dbReference>
<accession>A0ABW3VUU4</accession>
<dbReference type="Gene3D" id="1.10.357.10">
    <property type="entry name" value="Tetracycline Repressor, domain 2"/>
    <property type="match status" value="1"/>
</dbReference>
<reference evidence="7" key="1">
    <citation type="journal article" date="2019" name="Int. J. Syst. Evol. Microbiol.">
        <title>The Global Catalogue of Microorganisms (GCM) 10K type strain sequencing project: providing services to taxonomists for standard genome sequencing and annotation.</title>
        <authorList>
            <consortium name="The Broad Institute Genomics Platform"/>
            <consortium name="The Broad Institute Genome Sequencing Center for Infectious Disease"/>
            <person name="Wu L."/>
            <person name="Ma J."/>
        </authorList>
    </citation>
    <scope>NUCLEOTIDE SEQUENCE [LARGE SCALE GENOMIC DNA]</scope>
    <source>
        <strain evidence="7">CCUG 49018</strain>
    </source>
</reference>
<evidence type="ECO:0000256" key="2">
    <source>
        <dbReference type="ARBA" id="ARBA00023125"/>
    </source>
</evidence>
<dbReference type="SUPFAM" id="SSF46689">
    <property type="entry name" value="Homeodomain-like"/>
    <property type="match status" value="1"/>
</dbReference>
<dbReference type="PANTHER" id="PTHR30055">
    <property type="entry name" value="HTH-TYPE TRANSCRIPTIONAL REGULATOR RUTR"/>
    <property type="match status" value="1"/>
</dbReference>